<comment type="caution">
    <text evidence="1">The sequence shown here is derived from an EMBL/GenBank/DDBJ whole genome shotgun (WGS) entry which is preliminary data.</text>
</comment>
<accession>A0A854QEJ1</accession>
<dbReference type="OrthoDB" id="2572234at2759"/>
<gene>
    <name evidence="1" type="ORF">C361_02503</name>
</gene>
<organism evidence="1 2">
    <name type="scientific">Cryptococcus neoformans Tu259-1</name>
    <dbReference type="NCBI Taxonomy" id="1230072"/>
    <lineage>
        <taxon>Eukaryota</taxon>
        <taxon>Fungi</taxon>
        <taxon>Dikarya</taxon>
        <taxon>Basidiomycota</taxon>
        <taxon>Agaricomycotina</taxon>
        <taxon>Tremellomycetes</taxon>
        <taxon>Tremellales</taxon>
        <taxon>Cryptococcaceae</taxon>
        <taxon>Cryptococcus</taxon>
        <taxon>Cryptococcus neoformans species complex</taxon>
    </lineage>
</organism>
<name>A0A854QEJ1_CRYNE</name>
<dbReference type="EMBL" id="AMKT01000034">
    <property type="protein sequence ID" value="OXG23955.1"/>
    <property type="molecule type" value="Genomic_DNA"/>
</dbReference>
<dbReference type="Proteomes" id="UP000199727">
    <property type="component" value="Unassembled WGS sequence"/>
</dbReference>
<protein>
    <submittedName>
        <fullName evidence="1">Uncharacterized protein</fullName>
    </submittedName>
</protein>
<sequence length="241" mass="27906">MYPTSTSLCFNQYDWDYTSKYMSCEDFLFTDDISPSKSSIEAEETDLVNTVTTPNDNGFVNTYKYDSTVDAVLQNLTPSNSHAIKGYIMTWVGKGDFLRGEIPFRAYHKVVVVLPYGQYPITQEDEILAFRLASNLRRRIMYRMYARYRCQKHYRLPTEIEAAKLHLAIEAKKLLQKDAFAGFVHVSFGDRHLMSRIASTAYKPKVSYDQRCKIARTIDCEVGGSRTWAELEASWDLERFE</sequence>
<proteinExistence type="predicted"/>
<evidence type="ECO:0000313" key="1">
    <source>
        <dbReference type="EMBL" id="OXG23955.1"/>
    </source>
</evidence>
<evidence type="ECO:0000313" key="2">
    <source>
        <dbReference type="Proteomes" id="UP000199727"/>
    </source>
</evidence>
<dbReference type="AlphaFoldDB" id="A0A854QEJ1"/>
<reference evidence="1 2" key="1">
    <citation type="submission" date="2017-06" db="EMBL/GenBank/DDBJ databases">
        <title>Global population genomics of the pathogenic fungus Cryptococcus neoformans var. grubii.</title>
        <authorList>
            <person name="Cuomo C."/>
            <person name="Litvintseva A."/>
            <person name="Chen Y."/>
            <person name="Young S."/>
            <person name="Zeng Q."/>
            <person name="Chapman S."/>
            <person name="Gujja S."/>
            <person name="Saif S."/>
            <person name="Birren B."/>
        </authorList>
    </citation>
    <scope>NUCLEOTIDE SEQUENCE [LARGE SCALE GENOMIC DNA]</scope>
    <source>
        <strain evidence="1 2">Tu259-1</strain>
    </source>
</reference>